<sequence>MISDLAKIKPDPISNTIPLDLPFLKEKSFYSAAISCGHPGSPIYGRTIGNGFNLNDVVSFSCNTGYVMEGPVRAQCQANRQWSQPPPTCKVVNCSDPGIPANSIRQSKIEHGNFTFGTVVFYDCNPGYYLFGSPILTCQPTGQWDKPLPECIVVDCGHPGSPPNGILSGDKFTFGSTVRYSCTGGRQLKGESSRTCQLNGHWSAPMPFCSDSLVFLLRNAEIHIDRHSVTVMYLIKDDQKLFGKRREAVAVAACFIFC</sequence>
<comment type="caution">
    <text evidence="1">The sequence shown here is derived from an EMBL/GenBank/DDBJ whole genome shotgun (WGS) entry which is preliminary data.</text>
</comment>
<protein>
    <submittedName>
        <fullName evidence="1">Uncharacterized protein</fullName>
    </submittedName>
</protein>
<reference evidence="1 2" key="1">
    <citation type="journal article" date="2022" name="bioRxiv">
        <title>An ancient truncated duplication of the anti-Mullerian hormone receptor type 2 gene is a potential conserved master sex determinant in the Pangasiidae catfish family.</title>
        <authorList>
            <person name="Wen M."/>
            <person name="Pan Q."/>
            <person name="Jouanno E."/>
            <person name="Montfort J."/>
            <person name="Zahm M."/>
            <person name="Cabau C."/>
            <person name="Klopp C."/>
            <person name="Iampietro C."/>
            <person name="Roques C."/>
            <person name="Bouchez O."/>
            <person name="Castinel A."/>
            <person name="Donnadieu C."/>
            <person name="Parrinello H."/>
            <person name="Poncet C."/>
            <person name="Belmonte E."/>
            <person name="Gautier V."/>
            <person name="Avarre J.-C."/>
            <person name="Dugue R."/>
            <person name="Gustiano R."/>
            <person name="Ha T.T.T."/>
            <person name="Campet M."/>
            <person name="Sriphairoj K."/>
            <person name="Ribolli J."/>
            <person name="de Almeida F.L."/>
            <person name="Desvignes T."/>
            <person name="Postlethwait J.H."/>
            <person name="Bucao C.F."/>
            <person name="Robinson-Rechavi M."/>
            <person name="Bobe J."/>
            <person name="Herpin A."/>
            <person name="Guiguen Y."/>
        </authorList>
    </citation>
    <scope>NUCLEOTIDE SEQUENCE [LARGE SCALE GENOMIC DNA]</scope>
    <source>
        <strain evidence="1">YG-Dec2019</strain>
    </source>
</reference>
<organism evidence="1 2">
    <name type="scientific">Pangasianodon gigas</name>
    <name type="common">Mekong giant catfish</name>
    <name type="synonym">Pangasius gigas</name>
    <dbReference type="NCBI Taxonomy" id="30993"/>
    <lineage>
        <taxon>Eukaryota</taxon>
        <taxon>Metazoa</taxon>
        <taxon>Chordata</taxon>
        <taxon>Craniata</taxon>
        <taxon>Vertebrata</taxon>
        <taxon>Euteleostomi</taxon>
        <taxon>Actinopterygii</taxon>
        <taxon>Neopterygii</taxon>
        <taxon>Teleostei</taxon>
        <taxon>Ostariophysi</taxon>
        <taxon>Siluriformes</taxon>
        <taxon>Pangasiidae</taxon>
        <taxon>Pangasianodon</taxon>
    </lineage>
</organism>
<gene>
    <name evidence="1" type="ORF">PGIGA_G00142260</name>
</gene>
<name>A0ACC5XLR4_PANGG</name>
<accession>A0ACC5XLR4</accession>
<dbReference type="Proteomes" id="UP000829447">
    <property type="component" value="Linkage Group LG23"/>
</dbReference>
<dbReference type="EMBL" id="CM040476">
    <property type="protein sequence ID" value="MCI4392117.1"/>
    <property type="molecule type" value="Genomic_DNA"/>
</dbReference>
<keyword evidence="2" id="KW-1185">Reference proteome</keyword>
<evidence type="ECO:0000313" key="2">
    <source>
        <dbReference type="Proteomes" id="UP000829447"/>
    </source>
</evidence>
<proteinExistence type="predicted"/>
<evidence type="ECO:0000313" key="1">
    <source>
        <dbReference type="EMBL" id="MCI4392117.1"/>
    </source>
</evidence>